<feature type="compositionally biased region" description="Basic and acidic residues" evidence="1">
    <location>
        <begin position="1"/>
        <end position="14"/>
    </location>
</feature>
<sequence>MDRTHMQRRDDHAVRRALALPESERRRRRHTSTWWTTVAKDNKYANMIDVTTLRQRVLAQKDEESRPKMMV</sequence>
<organism evidence="2 3">
    <name type="scientific">Pararge aegeria aegeria</name>
    <dbReference type="NCBI Taxonomy" id="348720"/>
    <lineage>
        <taxon>Eukaryota</taxon>
        <taxon>Metazoa</taxon>
        <taxon>Ecdysozoa</taxon>
        <taxon>Arthropoda</taxon>
        <taxon>Hexapoda</taxon>
        <taxon>Insecta</taxon>
        <taxon>Pterygota</taxon>
        <taxon>Neoptera</taxon>
        <taxon>Endopterygota</taxon>
        <taxon>Lepidoptera</taxon>
        <taxon>Glossata</taxon>
        <taxon>Ditrysia</taxon>
        <taxon>Papilionoidea</taxon>
        <taxon>Nymphalidae</taxon>
        <taxon>Satyrinae</taxon>
        <taxon>Satyrini</taxon>
        <taxon>Parargina</taxon>
        <taxon>Pararge</taxon>
    </lineage>
</organism>
<proteinExistence type="predicted"/>
<evidence type="ECO:0000313" key="2">
    <source>
        <dbReference type="EMBL" id="CAH2208956.1"/>
    </source>
</evidence>
<accession>A0A8S4QGB6</accession>
<reference evidence="2" key="1">
    <citation type="submission" date="2022-03" db="EMBL/GenBank/DDBJ databases">
        <authorList>
            <person name="Lindestad O."/>
        </authorList>
    </citation>
    <scope>NUCLEOTIDE SEQUENCE</scope>
</reference>
<evidence type="ECO:0000313" key="3">
    <source>
        <dbReference type="Proteomes" id="UP000838756"/>
    </source>
</evidence>
<gene>
    <name evidence="2" type="primary">jg23426</name>
    <name evidence="2" type="ORF">PAEG_LOCUS1409</name>
</gene>
<comment type="caution">
    <text evidence="2">The sequence shown here is derived from an EMBL/GenBank/DDBJ whole genome shotgun (WGS) entry which is preliminary data.</text>
</comment>
<name>A0A8S4QGB6_9NEOP</name>
<dbReference type="AlphaFoldDB" id="A0A8S4QGB6"/>
<dbReference type="Proteomes" id="UP000838756">
    <property type="component" value="Unassembled WGS sequence"/>
</dbReference>
<dbReference type="EMBL" id="CAKXAJ010004927">
    <property type="protein sequence ID" value="CAH2208956.1"/>
    <property type="molecule type" value="Genomic_DNA"/>
</dbReference>
<feature type="region of interest" description="Disordered" evidence="1">
    <location>
        <begin position="1"/>
        <end position="31"/>
    </location>
</feature>
<evidence type="ECO:0000256" key="1">
    <source>
        <dbReference type="SAM" id="MobiDB-lite"/>
    </source>
</evidence>
<protein>
    <submittedName>
        <fullName evidence="2">Jg23426 protein</fullName>
    </submittedName>
</protein>
<keyword evidence="3" id="KW-1185">Reference proteome</keyword>